<comment type="caution">
    <text evidence="1">The sequence shown here is derived from an EMBL/GenBank/DDBJ whole genome shotgun (WGS) entry which is preliminary data.</text>
</comment>
<name>A0ACB7GGF6_MANES</name>
<reference evidence="2" key="1">
    <citation type="journal article" date="2016" name="Nat. Biotechnol.">
        <title>Sequencing wild and cultivated cassava and related species reveals extensive interspecific hybridization and genetic diversity.</title>
        <authorList>
            <person name="Bredeson J.V."/>
            <person name="Lyons J.B."/>
            <person name="Prochnik S.E."/>
            <person name="Wu G.A."/>
            <person name="Ha C.M."/>
            <person name="Edsinger-Gonzales E."/>
            <person name="Grimwood J."/>
            <person name="Schmutz J."/>
            <person name="Rabbi I.Y."/>
            <person name="Egesi C."/>
            <person name="Nauluvula P."/>
            <person name="Lebot V."/>
            <person name="Ndunguru J."/>
            <person name="Mkamilo G."/>
            <person name="Bart R.S."/>
            <person name="Setter T.L."/>
            <person name="Gleadow R.M."/>
            <person name="Kulakow P."/>
            <person name="Ferguson M.E."/>
            <person name="Rounsley S."/>
            <person name="Rokhsar D.S."/>
        </authorList>
    </citation>
    <scope>NUCLEOTIDE SEQUENCE [LARGE SCALE GENOMIC DNA]</scope>
    <source>
        <strain evidence="2">cv. AM560-2</strain>
    </source>
</reference>
<evidence type="ECO:0000313" key="1">
    <source>
        <dbReference type="EMBL" id="KAG8639327.1"/>
    </source>
</evidence>
<organism evidence="1 2">
    <name type="scientific">Manihot esculenta</name>
    <name type="common">Cassava</name>
    <name type="synonym">Jatropha manihot</name>
    <dbReference type="NCBI Taxonomy" id="3983"/>
    <lineage>
        <taxon>Eukaryota</taxon>
        <taxon>Viridiplantae</taxon>
        <taxon>Streptophyta</taxon>
        <taxon>Embryophyta</taxon>
        <taxon>Tracheophyta</taxon>
        <taxon>Spermatophyta</taxon>
        <taxon>Magnoliopsida</taxon>
        <taxon>eudicotyledons</taxon>
        <taxon>Gunneridae</taxon>
        <taxon>Pentapetalae</taxon>
        <taxon>rosids</taxon>
        <taxon>fabids</taxon>
        <taxon>Malpighiales</taxon>
        <taxon>Euphorbiaceae</taxon>
        <taxon>Crotonoideae</taxon>
        <taxon>Manihoteae</taxon>
        <taxon>Manihot</taxon>
    </lineage>
</organism>
<proteinExistence type="predicted"/>
<keyword evidence="2" id="KW-1185">Reference proteome</keyword>
<dbReference type="Proteomes" id="UP000091857">
    <property type="component" value="Chromosome 14"/>
</dbReference>
<gene>
    <name evidence="1" type="ORF">MANES_14G117042v8</name>
</gene>
<evidence type="ECO:0000313" key="2">
    <source>
        <dbReference type="Proteomes" id="UP000091857"/>
    </source>
</evidence>
<accession>A0ACB7GGF6</accession>
<protein>
    <submittedName>
        <fullName evidence="1">Uncharacterized protein</fullName>
    </submittedName>
</protein>
<dbReference type="EMBL" id="CM004400">
    <property type="protein sequence ID" value="KAG8639327.1"/>
    <property type="molecule type" value="Genomic_DNA"/>
</dbReference>
<sequence length="285" mass="32306">MMNEFEMSDLGLMHFFLGIEVKQSSILDRFKMKDCNAIFTPVECGLKLRRNDEGKKINATLYKQMVGSLMYLTSTRPDIMHGVSLISRYIENPTESHLLAAKRILRYLRGTVDFGIFYKRGVKENLFGFCDSNYAGDVDDQKSTSGFVFIMSSGAISWSSKKQQIVTLSTTEAEFISAATCSCQVIWLRRLLEMLQCQQQGPTKVFCDNVSAIKILKNPVLHGRSKHIDIRYHFLRDLCNDGTVDLLFCRSEDQVADIMTKPLKQAAFVKLRGLLGVCSVDQTFT</sequence>